<keyword evidence="1" id="KW-0812">Transmembrane</keyword>
<sequence length="335" mass="36924">MKNGYFKEKNPKITCMLHLRLEVLFYSESVLLLLAIVFKYTTGLRNHSSDHGFPLQSSSLTRSPTRATYPTTTCTCPSPIPCPSPTVCPVTKCPTVTRYPVITPCPSPKPCPAVTANPSTSVCRCPAIPLAGIKAQNIILSLEDQAVSPGSFIGAALGGAVLGSSFTVIAFVCIRRRCKTRHNSRKDNQMSKNVKNTIIQYSKGNKHLKMKCNESAVINSNSAYSEIQDELREPAKTLPIRQEEDVSNKEDVYNHLHASDKEDRSDYYDHAGPAPSLSVMEGGYGVLLAVTKGSCELDYKTMDGETCTDIRGSMITDNTKNNKYFIIEPQKDQRF</sequence>
<evidence type="ECO:0000313" key="2">
    <source>
        <dbReference type="EnsemblMetazoa" id="G30304.3:cds"/>
    </source>
</evidence>
<organism evidence="2 3">
    <name type="scientific">Magallana gigas</name>
    <name type="common">Pacific oyster</name>
    <name type="synonym">Crassostrea gigas</name>
    <dbReference type="NCBI Taxonomy" id="29159"/>
    <lineage>
        <taxon>Eukaryota</taxon>
        <taxon>Metazoa</taxon>
        <taxon>Spiralia</taxon>
        <taxon>Lophotrochozoa</taxon>
        <taxon>Mollusca</taxon>
        <taxon>Bivalvia</taxon>
        <taxon>Autobranchia</taxon>
        <taxon>Pteriomorphia</taxon>
        <taxon>Ostreida</taxon>
        <taxon>Ostreoidea</taxon>
        <taxon>Ostreidae</taxon>
        <taxon>Magallana</taxon>
    </lineage>
</organism>
<keyword evidence="3" id="KW-1185">Reference proteome</keyword>
<dbReference type="EnsemblMetazoa" id="G30304.3">
    <property type="protein sequence ID" value="G30304.3:cds"/>
    <property type="gene ID" value="G30304"/>
</dbReference>
<evidence type="ECO:0000313" key="3">
    <source>
        <dbReference type="Proteomes" id="UP000005408"/>
    </source>
</evidence>
<dbReference type="AlphaFoldDB" id="A0A8W8M2S2"/>
<dbReference type="Proteomes" id="UP000005408">
    <property type="component" value="Unassembled WGS sequence"/>
</dbReference>
<keyword evidence="1" id="KW-0472">Membrane</keyword>
<keyword evidence="1" id="KW-1133">Transmembrane helix</keyword>
<protein>
    <submittedName>
        <fullName evidence="2">Uncharacterized protein</fullName>
    </submittedName>
</protein>
<evidence type="ECO:0000256" key="1">
    <source>
        <dbReference type="SAM" id="Phobius"/>
    </source>
</evidence>
<accession>A0A8W8M2S2</accession>
<reference evidence="2" key="1">
    <citation type="submission" date="2022-08" db="UniProtKB">
        <authorList>
            <consortium name="EnsemblMetazoa"/>
        </authorList>
    </citation>
    <scope>IDENTIFICATION</scope>
    <source>
        <strain evidence="2">05x7-T-G4-1.051#20</strain>
    </source>
</reference>
<feature type="transmembrane region" description="Helical" evidence="1">
    <location>
        <begin position="152"/>
        <end position="174"/>
    </location>
</feature>
<name>A0A8W8M2S2_MAGGI</name>
<proteinExistence type="predicted"/>
<feature type="transmembrane region" description="Helical" evidence="1">
    <location>
        <begin position="21"/>
        <end position="40"/>
    </location>
</feature>